<dbReference type="PANTHER" id="PTHR41244:SF1">
    <property type="entry name" value="GLYCOSYLTRANSFERASE"/>
    <property type="match status" value="1"/>
</dbReference>
<organism evidence="3 4">
    <name type="scientific">Uliginosibacterium flavum</name>
    <dbReference type="NCBI Taxonomy" id="1396831"/>
    <lineage>
        <taxon>Bacteria</taxon>
        <taxon>Pseudomonadati</taxon>
        <taxon>Pseudomonadota</taxon>
        <taxon>Betaproteobacteria</taxon>
        <taxon>Rhodocyclales</taxon>
        <taxon>Zoogloeaceae</taxon>
        <taxon>Uliginosibacterium</taxon>
    </lineage>
</organism>
<evidence type="ECO:0000256" key="1">
    <source>
        <dbReference type="SAM" id="MobiDB-lite"/>
    </source>
</evidence>
<sequence>MTKKTVILTNHSLRYYAGSELTTFELAREFLRRDWDVYVACFELSPAIKDLFKPLEISWINLGEEQFPLTDRKVDLVWGHHFTTFDRLFAYHRIKSEKSVFVSLSPFEPLESPPIYAKNLSAIGANSIENFNALTQQGFPSERIFLFENSVSEDYFSLQPSKKPYSPCSIAVISNHVPNEIREIKGNNKQISIDFYGFEYQSVLITKEILSQYDLVITIGRTVQQCFALGIPVYCYDRFGGPGYIDIYNFEKAAAYNFSGRCCRTKLGHVELIKHLLSGYPDAVKNLSILREISIKRFCISDNLSNALNFIAPYSTNELPLEISSTIARQSLYHAKRENTQAAANDPARSKFEESTRNVFKTEEQIKSQTDNKQLQEYENYSTKKSSSARAIAFYLPQFHRIPENDQWWGDGFTEWDNVRQGKPLFDGHYQPHIPSELDYYNLDDISVLSNQAKLAREYGLEGFCFYYYWFDGKRLLEKPIDQMLAHPEIDLPFCLCWANENWTRRWDGGEREILIEQSYSTDLNARFAEDLLPYFRDSRYIRINGRPVLLIYRTDIIPSLKNTIASWRQTWRDHGIGEVYLVCVESFTVSPPEANGFDASCEFLPHQVDFSSLPPFPYPQQLADRSARIGSYEKLVKQLCARPAPPYKRFRGVVPAWDNSARRRKGGATLFTGSSPELYEQWLAHAIRQTRINFEGEEQLLFINAWNEWGEGCHLEPDQRYGRAYLEATQRALSAPVDVDLHYERKLKPYLDWIASTAERFPRALPEHSLNSLVFVIDATTSSAGLADTLASLDACCTAGARRVLVATQPQGAEQAEFIQSDSVSASLLSRISEIAGAWLCILSPGDKINPAAFHALAAALRENSVPGLIYTDHDLLDEQRRRHSPNLKPDPDPDLLYAADYIGRAVLMHSALLASPGVTADMLWPEILLTCSLEATRDSKARWQHVAEIAFHLADIRPPSLPVAQRAAILAAHFSRHGIHAEIQQGLAPESLRISYQHAERPLVSIIIPTRNQLGLLRRCIESCTEKTSYPHYELLIVDNNSDDPETLVYLQQLIDLGLDQLQIFSYPHPFNFAAMNNLAAKEARGEYLVLLNNDTAIIKSDWLEALLNHAQRPEVGAVGAKLLYPDGNIQHAGIILGLRGPAEHPFIGSPMQAEGYNQRLLLDQRYSAVTAACMMVRKSVYLEVGGMDERAFAVSYNDVDLCLKIGSAGHAVVWTPHALVMHVGSVSQKAEDPAKDAAKRERFNKEKAAMYERWLPQLTRDPAYNPGLSLNGKGFELEANPLFQRNPGSPKLYALCGDQQGSGFYRIIAPCDQLVSAGLATGASSRIYLPPPCVAKAAPDVMIFQRQITDEQINSMQQYRKLIPAKMIFELDDYLPNLPLSSIHRKDMPPDILRNLRRAMALCDRVVVSTEPLKAAMHNFHPEIVVLPNYLPPAQWGGLPSRGPHTPARKPRVGWAGGAGHTGDLRLIREVVQALQDKVEWVFFGMIPEGVHPDSVECHISVSLRDYPTSLAVLDLDLALAPLEDNRFNACKSNLRLLEYGICGYPVIASDAPPYRCGLPVTLVKNRFKDWVEAIEAKIADPDALRQEGLTLQTVVRETWMLKGENLARWQAGWLLGAT</sequence>
<dbReference type="PANTHER" id="PTHR41244">
    <property type="entry name" value="RHAMNAN SYNTHESIS F"/>
    <property type="match status" value="1"/>
</dbReference>
<evidence type="ECO:0000259" key="2">
    <source>
        <dbReference type="Pfam" id="PF00535"/>
    </source>
</evidence>
<dbReference type="InterPro" id="IPR001173">
    <property type="entry name" value="Glyco_trans_2-like"/>
</dbReference>
<protein>
    <submittedName>
        <fullName evidence="3">Glycoside hydrolase family 99-like domain-containing protein</fullName>
    </submittedName>
</protein>
<gene>
    <name evidence="3" type="ORF">ABXR19_15450</name>
</gene>
<keyword evidence="4" id="KW-1185">Reference proteome</keyword>
<evidence type="ECO:0000313" key="3">
    <source>
        <dbReference type="EMBL" id="MET7015584.1"/>
    </source>
</evidence>
<reference evidence="3 4" key="1">
    <citation type="submission" date="2024-07" db="EMBL/GenBank/DDBJ databases">
        <title>Uliginosibacterium flavum JJ3220;KACC:17644.</title>
        <authorList>
            <person name="Kim M.K."/>
        </authorList>
    </citation>
    <scope>NUCLEOTIDE SEQUENCE [LARGE SCALE GENOMIC DNA]</scope>
    <source>
        <strain evidence="3 4">KACC:17644</strain>
    </source>
</reference>
<dbReference type="SUPFAM" id="SSF53448">
    <property type="entry name" value="Nucleotide-diphospho-sugar transferases"/>
    <property type="match status" value="1"/>
</dbReference>
<feature type="compositionally biased region" description="Polar residues" evidence="1">
    <location>
        <begin position="367"/>
        <end position="381"/>
    </location>
</feature>
<dbReference type="Gene3D" id="3.20.20.80">
    <property type="entry name" value="Glycosidases"/>
    <property type="match status" value="1"/>
</dbReference>
<dbReference type="InterPro" id="IPR032719">
    <property type="entry name" value="WbsX"/>
</dbReference>
<dbReference type="EMBL" id="JBEWZI010000019">
    <property type="protein sequence ID" value="MET7015584.1"/>
    <property type="molecule type" value="Genomic_DNA"/>
</dbReference>
<dbReference type="Gene3D" id="3.90.550.10">
    <property type="entry name" value="Spore Coat Polysaccharide Biosynthesis Protein SpsA, Chain A"/>
    <property type="match status" value="1"/>
</dbReference>
<dbReference type="CDD" id="cd11579">
    <property type="entry name" value="Glyco_tran_WbsX"/>
    <property type="match status" value="1"/>
</dbReference>
<dbReference type="Pfam" id="PF14307">
    <property type="entry name" value="Glyco_tran_WbsX"/>
    <property type="match status" value="1"/>
</dbReference>
<accession>A0ABV2TNT9</accession>
<name>A0ABV2TNT9_9RHOO</name>
<evidence type="ECO:0000313" key="4">
    <source>
        <dbReference type="Proteomes" id="UP001549691"/>
    </source>
</evidence>
<dbReference type="Gene3D" id="3.40.50.2000">
    <property type="entry name" value="Glycogen Phosphorylase B"/>
    <property type="match status" value="1"/>
</dbReference>
<dbReference type="CDD" id="cd04186">
    <property type="entry name" value="GT_2_like_c"/>
    <property type="match status" value="1"/>
</dbReference>
<dbReference type="SUPFAM" id="SSF53756">
    <property type="entry name" value="UDP-Glycosyltransferase/glycogen phosphorylase"/>
    <property type="match status" value="2"/>
</dbReference>
<dbReference type="Pfam" id="PF00535">
    <property type="entry name" value="Glycos_transf_2"/>
    <property type="match status" value="1"/>
</dbReference>
<dbReference type="RefSeq" id="WP_354602044.1">
    <property type="nucleotide sequence ID" value="NZ_JBEWZI010000019.1"/>
</dbReference>
<dbReference type="Proteomes" id="UP001549691">
    <property type="component" value="Unassembled WGS sequence"/>
</dbReference>
<feature type="domain" description="Glycosyltransferase 2-like" evidence="2">
    <location>
        <begin position="1007"/>
        <end position="1132"/>
    </location>
</feature>
<proteinExistence type="predicted"/>
<dbReference type="InterPro" id="IPR029044">
    <property type="entry name" value="Nucleotide-diphossugar_trans"/>
</dbReference>
<comment type="caution">
    <text evidence="3">The sequence shown here is derived from an EMBL/GenBank/DDBJ whole genome shotgun (WGS) entry which is preliminary data.</text>
</comment>
<feature type="region of interest" description="Disordered" evidence="1">
    <location>
        <begin position="361"/>
        <end position="381"/>
    </location>
</feature>